<dbReference type="Proteomes" id="UP000054350">
    <property type="component" value="Unassembled WGS sequence"/>
</dbReference>
<protein>
    <submittedName>
        <fullName evidence="2">Uncharacterized protein</fullName>
    </submittedName>
</protein>
<keyword evidence="3" id="KW-1185">Reference proteome</keyword>
<dbReference type="OrthoDB" id="5593997at2759"/>
<accession>A0A0L0SNY7</accession>
<dbReference type="EMBL" id="GG745343">
    <property type="protein sequence ID" value="KNE64099.1"/>
    <property type="molecule type" value="Genomic_DNA"/>
</dbReference>
<proteinExistence type="predicted"/>
<organism evidence="2 3">
    <name type="scientific">Allomyces macrogynus (strain ATCC 38327)</name>
    <name type="common">Allomyces javanicus var. macrogynus</name>
    <dbReference type="NCBI Taxonomy" id="578462"/>
    <lineage>
        <taxon>Eukaryota</taxon>
        <taxon>Fungi</taxon>
        <taxon>Fungi incertae sedis</taxon>
        <taxon>Blastocladiomycota</taxon>
        <taxon>Blastocladiomycetes</taxon>
        <taxon>Blastocladiales</taxon>
        <taxon>Blastocladiaceae</taxon>
        <taxon>Allomyces</taxon>
    </lineage>
</organism>
<sequence>MADFPSRSAAGWADPKSTAASTVSDRTLALDAAFAWQLADQLDLQENGALHDPGASRPGAISTASTASAARLELLHHCDLPASSPTSPTSTRAPLTPPPPYTETCPESHTPVAGSPRDVTEPALARRESIACALPDESTAVVEVLAMLCPTIDRDLLASVADATDQDVAAAVKYLRAYPETFPVDQVVARDLGLGAYWSTDGEEEEEEKASARVAVRKPSAQVAGESAMLNILCRDFPLVPVDVVRSVVEEVAVAEGMPAAYAYLNGLIESGAFEGSAVQCP</sequence>
<dbReference type="VEuPathDB" id="FungiDB:AMAG_09161"/>
<feature type="region of interest" description="Disordered" evidence="1">
    <location>
        <begin position="79"/>
        <end position="121"/>
    </location>
</feature>
<evidence type="ECO:0000313" key="3">
    <source>
        <dbReference type="Proteomes" id="UP000054350"/>
    </source>
</evidence>
<feature type="compositionally biased region" description="Low complexity" evidence="1">
    <location>
        <begin position="80"/>
        <end position="94"/>
    </location>
</feature>
<reference evidence="2 3" key="1">
    <citation type="submission" date="2009-11" db="EMBL/GenBank/DDBJ databases">
        <title>Annotation of Allomyces macrogynus ATCC 38327.</title>
        <authorList>
            <consortium name="The Broad Institute Genome Sequencing Platform"/>
            <person name="Russ C."/>
            <person name="Cuomo C."/>
            <person name="Burger G."/>
            <person name="Gray M.W."/>
            <person name="Holland P.W.H."/>
            <person name="King N."/>
            <person name="Lang F.B.F."/>
            <person name="Roger A.J."/>
            <person name="Ruiz-Trillo I."/>
            <person name="Young S.K."/>
            <person name="Zeng Q."/>
            <person name="Gargeya S."/>
            <person name="Fitzgerald M."/>
            <person name="Haas B."/>
            <person name="Abouelleil A."/>
            <person name="Alvarado L."/>
            <person name="Arachchi H.M."/>
            <person name="Berlin A."/>
            <person name="Chapman S.B."/>
            <person name="Gearin G."/>
            <person name="Goldberg J."/>
            <person name="Griggs A."/>
            <person name="Gujja S."/>
            <person name="Hansen M."/>
            <person name="Heiman D."/>
            <person name="Howarth C."/>
            <person name="Larimer J."/>
            <person name="Lui A."/>
            <person name="MacDonald P.J.P."/>
            <person name="McCowen C."/>
            <person name="Montmayeur A."/>
            <person name="Murphy C."/>
            <person name="Neiman D."/>
            <person name="Pearson M."/>
            <person name="Priest M."/>
            <person name="Roberts A."/>
            <person name="Saif S."/>
            <person name="Shea T."/>
            <person name="Sisk P."/>
            <person name="Stolte C."/>
            <person name="Sykes S."/>
            <person name="Wortman J."/>
            <person name="Nusbaum C."/>
            <person name="Birren B."/>
        </authorList>
    </citation>
    <scope>NUCLEOTIDE SEQUENCE [LARGE SCALE GENOMIC DNA]</scope>
    <source>
        <strain evidence="2 3">ATCC 38327</strain>
    </source>
</reference>
<evidence type="ECO:0000313" key="2">
    <source>
        <dbReference type="EMBL" id="KNE64099.1"/>
    </source>
</evidence>
<evidence type="ECO:0000256" key="1">
    <source>
        <dbReference type="SAM" id="MobiDB-lite"/>
    </source>
</evidence>
<reference evidence="3" key="2">
    <citation type="submission" date="2009-11" db="EMBL/GenBank/DDBJ databases">
        <title>The Genome Sequence of Allomyces macrogynus strain ATCC 38327.</title>
        <authorList>
            <consortium name="The Broad Institute Genome Sequencing Platform"/>
            <person name="Russ C."/>
            <person name="Cuomo C."/>
            <person name="Shea T."/>
            <person name="Young S.K."/>
            <person name="Zeng Q."/>
            <person name="Koehrsen M."/>
            <person name="Haas B."/>
            <person name="Borodovsky M."/>
            <person name="Guigo R."/>
            <person name="Alvarado L."/>
            <person name="Berlin A."/>
            <person name="Borenstein D."/>
            <person name="Chen Z."/>
            <person name="Engels R."/>
            <person name="Freedman E."/>
            <person name="Gellesch M."/>
            <person name="Goldberg J."/>
            <person name="Griggs A."/>
            <person name="Gujja S."/>
            <person name="Heiman D."/>
            <person name="Hepburn T."/>
            <person name="Howarth C."/>
            <person name="Jen D."/>
            <person name="Larson L."/>
            <person name="Lewis B."/>
            <person name="Mehta T."/>
            <person name="Park D."/>
            <person name="Pearson M."/>
            <person name="Roberts A."/>
            <person name="Saif S."/>
            <person name="Shenoy N."/>
            <person name="Sisk P."/>
            <person name="Stolte C."/>
            <person name="Sykes S."/>
            <person name="Walk T."/>
            <person name="White J."/>
            <person name="Yandava C."/>
            <person name="Burger G."/>
            <person name="Gray M.W."/>
            <person name="Holland P.W.H."/>
            <person name="King N."/>
            <person name="Lang F.B.F."/>
            <person name="Roger A.J."/>
            <person name="Ruiz-Trillo I."/>
            <person name="Lander E."/>
            <person name="Nusbaum C."/>
        </authorList>
    </citation>
    <scope>NUCLEOTIDE SEQUENCE [LARGE SCALE GENOMIC DNA]</scope>
    <source>
        <strain evidence="3">ATCC 38327</strain>
    </source>
</reference>
<gene>
    <name evidence="2" type="ORF">AMAG_09161</name>
</gene>
<name>A0A0L0SNY7_ALLM3</name>
<dbReference type="AlphaFoldDB" id="A0A0L0SNY7"/>